<dbReference type="InterPro" id="IPR051531">
    <property type="entry name" value="N-acetyltransferase"/>
</dbReference>
<proteinExistence type="inferred from homology"/>
<name>A0A3L8P5M2_9ACTN</name>
<gene>
    <name evidence="5" type="ORF">D9V37_05780</name>
</gene>
<evidence type="ECO:0000259" key="4">
    <source>
        <dbReference type="PROSITE" id="PS51186"/>
    </source>
</evidence>
<comment type="similarity">
    <text evidence="3">Belongs to the acetyltransferase family. RimJ subfamily.</text>
</comment>
<dbReference type="AlphaFoldDB" id="A0A3L8P5M2"/>
<dbReference type="EMBL" id="RDBE01000005">
    <property type="protein sequence ID" value="RLV50227.1"/>
    <property type="molecule type" value="Genomic_DNA"/>
</dbReference>
<dbReference type="PROSITE" id="PS51186">
    <property type="entry name" value="GNAT"/>
    <property type="match status" value="1"/>
</dbReference>
<dbReference type="Pfam" id="PF13302">
    <property type="entry name" value="Acetyltransf_3"/>
    <property type="match status" value="1"/>
</dbReference>
<dbReference type="PANTHER" id="PTHR43792">
    <property type="entry name" value="GNAT FAMILY, PUTATIVE (AFU_ORTHOLOGUE AFUA_3G00765)-RELATED-RELATED"/>
    <property type="match status" value="1"/>
</dbReference>
<evidence type="ECO:0000256" key="2">
    <source>
        <dbReference type="ARBA" id="ARBA00023315"/>
    </source>
</evidence>
<evidence type="ECO:0000256" key="3">
    <source>
        <dbReference type="ARBA" id="ARBA00038502"/>
    </source>
</evidence>
<dbReference type="RefSeq" id="WP_121805204.1">
    <property type="nucleotide sequence ID" value="NZ_RDBE01000005.1"/>
</dbReference>
<keyword evidence="6" id="KW-1185">Reference proteome</keyword>
<feature type="domain" description="N-acetyltransferase" evidence="4">
    <location>
        <begin position="10"/>
        <end position="182"/>
    </location>
</feature>
<reference evidence="5 6" key="1">
    <citation type="submission" date="2018-10" db="EMBL/GenBank/DDBJ databases">
        <title>Marmoricola sp. 4Q3S-7 whole genome shotgun sequence.</title>
        <authorList>
            <person name="Li F."/>
        </authorList>
    </citation>
    <scope>NUCLEOTIDE SEQUENCE [LARGE SCALE GENOMIC DNA]</scope>
    <source>
        <strain evidence="5 6">4Q3S-7</strain>
    </source>
</reference>
<dbReference type="PANTHER" id="PTHR43792:SF8">
    <property type="entry name" value="[RIBOSOMAL PROTEIN US5]-ALANINE N-ACETYLTRANSFERASE"/>
    <property type="match status" value="1"/>
</dbReference>
<sequence>MPELPRGPRVHLRRRTADDAAEFTAAVVASAEFHHPWTEHPHDVAGYLDRQRGFDAEPDRRIPYLVCDNADGSIAGYVNVQNIVRYAFRNGTLGYAAFVHAAGKGLMSEALDLVVRHCFDPDGLDLHRLEANIRPDNAPSIALVERYGFRYEGLSPHFLFLDNAWRDHERWAITTEMLPPAAD</sequence>
<dbReference type="GO" id="GO:0005737">
    <property type="term" value="C:cytoplasm"/>
    <property type="evidence" value="ECO:0007669"/>
    <property type="project" value="TreeGrafter"/>
</dbReference>
<evidence type="ECO:0000256" key="1">
    <source>
        <dbReference type="ARBA" id="ARBA00022679"/>
    </source>
</evidence>
<keyword evidence="2" id="KW-0012">Acyltransferase</keyword>
<dbReference type="OrthoDB" id="5242221at2"/>
<comment type="caution">
    <text evidence="5">The sequence shown here is derived from an EMBL/GenBank/DDBJ whole genome shotgun (WGS) entry which is preliminary data.</text>
</comment>
<dbReference type="Proteomes" id="UP000281708">
    <property type="component" value="Unassembled WGS sequence"/>
</dbReference>
<keyword evidence="1 5" id="KW-0808">Transferase</keyword>
<evidence type="ECO:0000313" key="5">
    <source>
        <dbReference type="EMBL" id="RLV50227.1"/>
    </source>
</evidence>
<organism evidence="5 6">
    <name type="scientific">Nocardioides mangrovicus</name>
    <dbReference type="NCBI Taxonomy" id="2478913"/>
    <lineage>
        <taxon>Bacteria</taxon>
        <taxon>Bacillati</taxon>
        <taxon>Actinomycetota</taxon>
        <taxon>Actinomycetes</taxon>
        <taxon>Propionibacteriales</taxon>
        <taxon>Nocardioidaceae</taxon>
        <taxon>Nocardioides</taxon>
    </lineage>
</organism>
<evidence type="ECO:0000313" key="6">
    <source>
        <dbReference type="Proteomes" id="UP000281708"/>
    </source>
</evidence>
<dbReference type="SUPFAM" id="SSF55729">
    <property type="entry name" value="Acyl-CoA N-acyltransferases (Nat)"/>
    <property type="match status" value="1"/>
</dbReference>
<dbReference type="InterPro" id="IPR000182">
    <property type="entry name" value="GNAT_dom"/>
</dbReference>
<dbReference type="Gene3D" id="3.40.630.30">
    <property type="match status" value="1"/>
</dbReference>
<protein>
    <submittedName>
        <fullName evidence="5">N-acetyltransferase</fullName>
    </submittedName>
</protein>
<dbReference type="GO" id="GO:0008999">
    <property type="term" value="F:protein-N-terminal-alanine acetyltransferase activity"/>
    <property type="evidence" value="ECO:0007669"/>
    <property type="project" value="TreeGrafter"/>
</dbReference>
<dbReference type="InterPro" id="IPR016181">
    <property type="entry name" value="Acyl_CoA_acyltransferase"/>
</dbReference>
<accession>A0A3L8P5M2</accession>